<dbReference type="AlphaFoldDB" id="A0A2W7TYS1"/>
<feature type="signal peptide" evidence="12">
    <location>
        <begin position="1"/>
        <end position="22"/>
    </location>
</feature>
<evidence type="ECO:0000256" key="9">
    <source>
        <dbReference type="ARBA" id="ARBA00023237"/>
    </source>
</evidence>
<evidence type="ECO:0000256" key="10">
    <source>
        <dbReference type="PROSITE-ProRule" id="PRU01360"/>
    </source>
</evidence>
<dbReference type="PANTHER" id="PTHR30069:SF29">
    <property type="entry name" value="HEMOGLOBIN AND HEMOGLOBIN-HAPTOGLOBIN-BINDING PROTEIN 1-RELATED"/>
    <property type="match status" value="1"/>
</dbReference>
<feature type="chain" id="PRO_5015894580" evidence="12">
    <location>
        <begin position="23"/>
        <end position="1064"/>
    </location>
</feature>
<evidence type="ECO:0000256" key="3">
    <source>
        <dbReference type="ARBA" id="ARBA00022452"/>
    </source>
</evidence>
<gene>
    <name evidence="15" type="ORF">DOS84_02875</name>
</gene>
<reference evidence="15 16" key="1">
    <citation type="submission" date="2018-06" db="EMBL/GenBank/DDBJ databases">
        <title>Flavobacterium sp IMCC34762, genome.</title>
        <authorList>
            <person name="Joung Y."/>
            <person name="Cho J."/>
            <person name="Song J."/>
        </authorList>
    </citation>
    <scope>NUCLEOTIDE SEQUENCE [LARGE SCALE GENOMIC DNA]</scope>
    <source>
        <strain evidence="15 16">IMCC34762</strain>
    </source>
</reference>
<dbReference type="PANTHER" id="PTHR30069">
    <property type="entry name" value="TONB-DEPENDENT OUTER MEMBRANE RECEPTOR"/>
    <property type="match status" value="1"/>
</dbReference>
<evidence type="ECO:0000256" key="8">
    <source>
        <dbReference type="ARBA" id="ARBA00023170"/>
    </source>
</evidence>
<comment type="subcellular location">
    <subcellularLocation>
        <location evidence="1 10">Cell outer membrane</location>
        <topology evidence="1 10">Multi-pass membrane protein</topology>
    </subcellularLocation>
</comment>
<evidence type="ECO:0000256" key="11">
    <source>
        <dbReference type="RuleBase" id="RU003357"/>
    </source>
</evidence>
<dbReference type="InterPro" id="IPR008969">
    <property type="entry name" value="CarboxyPept-like_regulatory"/>
</dbReference>
<dbReference type="Pfam" id="PF13715">
    <property type="entry name" value="CarbopepD_reg_2"/>
    <property type="match status" value="1"/>
</dbReference>
<evidence type="ECO:0000256" key="12">
    <source>
        <dbReference type="SAM" id="SignalP"/>
    </source>
</evidence>
<dbReference type="Pfam" id="PF00593">
    <property type="entry name" value="TonB_dep_Rec_b-barrel"/>
    <property type="match status" value="1"/>
</dbReference>
<dbReference type="InterPro" id="IPR037066">
    <property type="entry name" value="Plug_dom_sf"/>
</dbReference>
<evidence type="ECO:0000313" key="15">
    <source>
        <dbReference type="EMBL" id="PZX94516.1"/>
    </source>
</evidence>
<dbReference type="GO" id="GO:0044718">
    <property type="term" value="P:siderophore transmembrane transport"/>
    <property type="evidence" value="ECO:0007669"/>
    <property type="project" value="TreeGrafter"/>
</dbReference>
<dbReference type="InterPro" id="IPR023997">
    <property type="entry name" value="TonB-dep_OMP_SusC/RagA_CS"/>
</dbReference>
<evidence type="ECO:0000256" key="2">
    <source>
        <dbReference type="ARBA" id="ARBA00022448"/>
    </source>
</evidence>
<evidence type="ECO:0000256" key="6">
    <source>
        <dbReference type="ARBA" id="ARBA00023077"/>
    </source>
</evidence>
<evidence type="ECO:0000256" key="1">
    <source>
        <dbReference type="ARBA" id="ARBA00004571"/>
    </source>
</evidence>
<dbReference type="EMBL" id="QKXH01000002">
    <property type="protein sequence ID" value="PZX94516.1"/>
    <property type="molecule type" value="Genomic_DNA"/>
</dbReference>
<dbReference type="InterPro" id="IPR039426">
    <property type="entry name" value="TonB-dep_rcpt-like"/>
</dbReference>
<keyword evidence="3 10" id="KW-1134">Transmembrane beta strand</keyword>
<keyword evidence="16" id="KW-1185">Reference proteome</keyword>
<accession>A0A2W7TYS1</accession>
<evidence type="ECO:0000256" key="5">
    <source>
        <dbReference type="ARBA" id="ARBA00022729"/>
    </source>
</evidence>
<dbReference type="InterPro" id="IPR012910">
    <property type="entry name" value="Plug_dom"/>
</dbReference>
<comment type="caution">
    <text evidence="15">The sequence shown here is derived from an EMBL/GenBank/DDBJ whole genome shotgun (WGS) entry which is preliminary data.</text>
</comment>
<dbReference type="RefSeq" id="WP_111408616.1">
    <property type="nucleotide sequence ID" value="NZ_QKXH01000002.1"/>
</dbReference>
<sequence>MKLKFNGFLVLLVVLMAQLNFAQERSVSGIVSDDQGIPLPGVSILIKGTKTGIQSDFDGKFSIKAKPTDVLIFSYLGMKNTEKIASSTTINVKMVSDATELENVVVTALGIKREKKSLGYASTTLNKEQITSVTTNNPIESLSGKIAGVDISAPTQPGSSTKVIVRGIGSISGTNQPLYVVDGTPINNDGSASQTRQDGSSIDRSYDAGTGINDIDPNSIETITFLKGAAATALYGARAGRGAIIITTKKGKNQSKINIDFVSTVEMSEVARVPHLQNSYGQGWNGLGYSQLSTGPGPSNENGSWGPAFNGEVRPWGTVYNNSQQIKPYVALEDNVKDFYDVGILTSTNVNLSAGNDFSDFSLGFTKLNSDGVIPTNADKYLKNALSFNGGVKNEKGSIRISFNYTNKDQSAVNTGQNDNAGEGDTFIPELLQIPRDISVVDLKDYKNNPFNSPSYYFTPYASNPYWALNENRTKILGQSFFGNTSFNYNITENLTATWQVGGNYKLENIKSYGAIVNFDPGSAQNVAGAQETVGGVSESRLERSEFDTYFNLNYIKDINDNFKINVLAGVNYNKRETDFLTASITNLIISNFYELTNTATRPEISQNNTLRKNFGVYAQAELSYTNKYFLTLTGRQDKSSTLPPDNNTYFYPSVSLSGIVIDNEQTFLKLRGSWSQVANDTNPYQTANSFINGSADAGFGNIISPLGGVGFFEASGILGNPDLKPERTSEFEIGTEANFLKKRITLDAAIYDRKTKDLIVSVPLDPSTGFTTKALNIGDVENKGIEIALGLKPIKGENFSWEINYTFTKNLNEVTKVLDDRRIDFGPTSGGITFSAKQGEPIGSFYGLVPKKNDAGQFIVDPNTGLYVQSDDVELLGNGQRKFIMGLQNTFKYKNLSLSFAFDWKEGGKMYSRTKDLSYFVGNGIETTYNDRNTFIIPNSVNDNGDGTYSENTTPIALEDYYSYFNDNQNPATQGAFLIDKTFIRMRDISLYYNLDKKIIEKIGLTKFTIGIYGRNLFLWTPDRNPYIDPEVTSFGNDLLSEYGEFAANPSQRAYGCVLKVSF</sequence>
<keyword evidence="8" id="KW-0675">Receptor</keyword>
<dbReference type="InterPro" id="IPR000531">
    <property type="entry name" value="Beta-barrel_TonB"/>
</dbReference>
<evidence type="ECO:0000256" key="4">
    <source>
        <dbReference type="ARBA" id="ARBA00022692"/>
    </source>
</evidence>
<evidence type="ECO:0000313" key="16">
    <source>
        <dbReference type="Proteomes" id="UP000249177"/>
    </source>
</evidence>
<keyword evidence="4 10" id="KW-0812">Transmembrane</keyword>
<dbReference type="Gene3D" id="2.40.170.20">
    <property type="entry name" value="TonB-dependent receptor, beta-barrel domain"/>
    <property type="match status" value="1"/>
</dbReference>
<dbReference type="InterPro" id="IPR036942">
    <property type="entry name" value="Beta-barrel_TonB_sf"/>
</dbReference>
<dbReference type="OrthoDB" id="9768177at2"/>
<name>A0A2W7TYS1_9FLAO</name>
<dbReference type="NCBIfam" id="TIGR04056">
    <property type="entry name" value="OMP_RagA_SusC"/>
    <property type="match status" value="1"/>
</dbReference>
<dbReference type="PROSITE" id="PS52016">
    <property type="entry name" value="TONB_DEPENDENT_REC_3"/>
    <property type="match status" value="1"/>
</dbReference>
<evidence type="ECO:0000259" key="13">
    <source>
        <dbReference type="Pfam" id="PF00593"/>
    </source>
</evidence>
<feature type="domain" description="TonB-dependent receptor-like beta-barrel" evidence="13">
    <location>
        <begin position="442"/>
        <end position="826"/>
    </location>
</feature>
<dbReference type="GO" id="GO:0009279">
    <property type="term" value="C:cell outer membrane"/>
    <property type="evidence" value="ECO:0007669"/>
    <property type="project" value="UniProtKB-SubCell"/>
</dbReference>
<proteinExistence type="inferred from homology"/>
<protein>
    <submittedName>
        <fullName evidence="15">SusC/RagA family TonB-linked outer membrane protein</fullName>
    </submittedName>
</protein>
<dbReference type="Gene3D" id="2.170.130.10">
    <property type="entry name" value="TonB-dependent receptor, plug domain"/>
    <property type="match status" value="1"/>
</dbReference>
<keyword evidence="5 12" id="KW-0732">Signal</keyword>
<feature type="domain" description="TonB-dependent receptor plug" evidence="14">
    <location>
        <begin position="115"/>
        <end position="242"/>
    </location>
</feature>
<comment type="similarity">
    <text evidence="10 11">Belongs to the TonB-dependent receptor family.</text>
</comment>
<dbReference type="SUPFAM" id="SSF56935">
    <property type="entry name" value="Porins"/>
    <property type="match status" value="1"/>
</dbReference>
<dbReference type="Pfam" id="PF07715">
    <property type="entry name" value="Plug"/>
    <property type="match status" value="1"/>
</dbReference>
<dbReference type="Proteomes" id="UP000249177">
    <property type="component" value="Unassembled WGS sequence"/>
</dbReference>
<keyword evidence="2 10" id="KW-0813">Transport</keyword>
<dbReference type="NCBIfam" id="TIGR04057">
    <property type="entry name" value="SusC_RagA_signa"/>
    <property type="match status" value="1"/>
</dbReference>
<keyword evidence="7 10" id="KW-0472">Membrane</keyword>
<dbReference type="SUPFAM" id="SSF49464">
    <property type="entry name" value="Carboxypeptidase regulatory domain-like"/>
    <property type="match status" value="1"/>
</dbReference>
<dbReference type="GO" id="GO:0015344">
    <property type="term" value="F:siderophore uptake transmembrane transporter activity"/>
    <property type="evidence" value="ECO:0007669"/>
    <property type="project" value="TreeGrafter"/>
</dbReference>
<evidence type="ECO:0000259" key="14">
    <source>
        <dbReference type="Pfam" id="PF07715"/>
    </source>
</evidence>
<evidence type="ECO:0000256" key="7">
    <source>
        <dbReference type="ARBA" id="ARBA00023136"/>
    </source>
</evidence>
<organism evidence="15 16">
    <name type="scientific">Flavobacterium aquariorum</name>
    <dbReference type="NCBI Taxonomy" id="2217670"/>
    <lineage>
        <taxon>Bacteria</taxon>
        <taxon>Pseudomonadati</taxon>
        <taxon>Bacteroidota</taxon>
        <taxon>Flavobacteriia</taxon>
        <taxon>Flavobacteriales</taxon>
        <taxon>Flavobacteriaceae</taxon>
        <taxon>Flavobacterium</taxon>
    </lineage>
</organism>
<keyword evidence="9 10" id="KW-0998">Cell outer membrane</keyword>
<dbReference type="InterPro" id="IPR023996">
    <property type="entry name" value="TonB-dep_OMP_SusC/RagA"/>
</dbReference>
<keyword evidence="6 11" id="KW-0798">TonB box</keyword>